<dbReference type="Pfam" id="PF13419">
    <property type="entry name" value="HAD_2"/>
    <property type="match status" value="1"/>
</dbReference>
<dbReference type="SFLD" id="SFLDS00003">
    <property type="entry name" value="Haloacid_Dehalogenase"/>
    <property type="match status" value="1"/>
</dbReference>
<comment type="similarity">
    <text evidence="1">Belongs to the HAD-like hydrolase superfamily. S-2-haloalkanoic acid dehalogenase family.</text>
</comment>
<dbReference type="Proteomes" id="UP000647133">
    <property type="component" value="Unassembled WGS sequence"/>
</dbReference>
<dbReference type="InterPro" id="IPR041492">
    <property type="entry name" value="HAD_2"/>
</dbReference>
<dbReference type="SFLD" id="SFLDG01129">
    <property type="entry name" value="C1.5:_HAD__Beta-PGM__Phosphata"/>
    <property type="match status" value="1"/>
</dbReference>
<dbReference type="PRINTS" id="PR00413">
    <property type="entry name" value="HADHALOGNASE"/>
</dbReference>
<organism evidence="3 4">
    <name type="scientific">Echinicola arenosa</name>
    <dbReference type="NCBI Taxonomy" id="2774144"/>
    <lineage>
        <taxon>Bacteria</taxon>
        <taxon>Pseudomonadati</taxon>
        <taxon>Bacteroidota</taxon>
        <taxon>Cytophagia</taxon>
        <taxon>Cytophagales</taxon>
        <taxon>Cyclobacteriaceae</taxon>
        <taxon>Echinicola</taxon>
    </lineage>
</organism>
<keyword evidence="4" id="KW-1185">Reference proteome</keyword>
<dbReference type="NCBIfam" id="TIGR01493">
    <property type="entry name" value="HAD-SF-IA-v2"/>
    <property type="match status" value="1"/>
</dbReference>
<comment type="caution">
    <text evidence="3">The sequence shown here is derived from an EMBL/GenBank/DDBJ whole genome shotgun (WGS) entry which is preliminary data.</text>
</comment>
<reference evidence="3 4" key="1">
    <citation type="submission" date="2020-09" db="EMBL/GenBank/DDBJ databases">
        <title>Echinicola sp. CAU 1574 isolated from sand of Sido Beach.</title>
        <authorList>
            <person name="Kim W."/>
        </authorList>
    </citation>
    <scope>NUCLEOTIDE SEQUENCE [LARGE SCALE GENOMIC DNA]</scope>
    <source>
        <strain evidence="3 4">CAU 1574</strain>
    </source>
</reference>
<evidence type="ECO:0000313" key="3">
    <source>
        <dbReference type="EMBL" id="MBD8490829.1"/>
    </source>
</evidence>
<dbReference type="EMBL" id="JACYTQ010000008">
    <property type="protein sequence ID" value="MBD8490829.1"/>
    <property type="molecule type" value="Genomic_DNA"/>
</dbReference>
<accession>A0ABR9APW2</accession>
<evidence type="ECO:0000313" key="4">
    <source>
        <dbReference type="Proteomes" id="UP000647133"/>
    </source>
</evidence>
<dbReference type="PANTHER" id="PTHR43316">
    <property type="entry name" value="HYDROLASE, HALOACID DELAHOGENASE-RELATED"/>
    <property type="match status" value="1"/>
</dbReference>
<evidence type="ECO:0000256" key="1">
    <source>
        <dbReference type="ARBA" id="ARBA00008106"/>
    </source>
</evidence>
<name>A0ABR9APW2_9BACT</name>
<dbReference type="InterPro" id="IPR006439">
    <property type="entry name" value="HAD-SF_hydro_IA"/>
</dbReference>
<sequence length="227" mass="25953">MKISLAFDVHGTLVDASKILEPLEDAVGDIAFDMLQTWKYKQREYAFRRRLMENDVDFSVCSKQALDFSCLYHKVTLSNKQKDGILDFSKRLPAFPEVKKALESLKDLQFRLFAFSNGPQNDVRLLLKNAGLAPLFDNIYSVEGTKTFKPDPAVYESFLRYNHTGHQFTWFISGNSFDIIGAKNVGLKVIWVQRSPEIILDPWGIEPDQVVKDLTGLLPIFEQKVKS</sequence>
<dbReference type="InterPro" id="IPR006328">
    <property type="entry name" value="2-HAD"/>
</dbReference>
<gene>
    <name evidence="3" type="ORF">IFO69_18905</name>
</gene>
<dbReference type="InterPro" id="IPR023214">
    <property type="entry name" value="HAD_sf"/>
</dbReference>
<dbReference type="InterPro" id="IPR023198">
    <property type="entry name" value="PGP-like_dom2"/>
</dbReference>
<evidence type="ECO:0000256" key="2">
    <source>
        <dbReference type="ARBA" id="ARBA00022801"/>
    </source>
</evidence>
<dbReference type="Gene3D" id="3.40.50.1000">
    <property type="entry name" value="HAD superfamily/HAD-like"/>
    <property type="match status" value="1"/>
</dbReference>
<proteinExistence type="inferred from homology"/>
<dbReference type="PANTHER" id="PTHR43316:SF3">
    <property type="entry name" value="HALOACID DEHALOGENASE, TYPE II (AFU_ORTHOLOGUE AFUA_2G07750)-RELATED"/>
    <property type="match status" value="1"/>
</dbReference>
<protein>
    <submittedName>
        <fullName evidence="3">Haloacid dehalogenase type II</fullName>
    </submittedName>
</protein>
<dbReference type="InterPro" id="IPR036412">
    <property type="entry name" value="HAD-like_sf"/>
</dbReference>
<dbReference type="RefSeq" id="WP_192011697.1">
    <property type="nucleotide sequence ID" value="NZ_JACYTQ010000008.1"/>
</dbReference>
<dbReference type="NCBIfam" id="TIGR01428">
    <property type="entry name" value="HAD_type_II"/>
    <property type="match status" value="1"/>
</dbReference>
<keyword evidence="2" id="KW-0378">Hydrolase</keyword>
<dbReference type="InterPro" id="IPR051540">
    <property type="entry name" value="S-2-haloacid_dehalogenase"/>
</dbReference>
<dbReference type="Gene3D" id="1.10.150.240">
    <property type="entry name" value="Putative phosphatase, domain 2"/>
    <property type="match status" value="1"/>
</dbReference>
<dbReference type="SUPFAM" id="SSF56784">
    <property type="entry name" value="HAD-like"/>
    <property type="match status" value="1"/>
</dbReference>